<accession>A0A0X8GZH5</accession>
<dbReference type="GO" id="GO:0016887">
    <property type="term" value="F:ATP hydrolysis activity"/>
    <property type="evidence" value="ECO:0007669"/>
    <property type="project" value="InterPro"/>
</dbReference>
<dbReference type="CDD" id="cd03216">
    <property type="entry name" value="ABC_Carb_Monos_I"/>
    <property type="match status" value="1"/>
</dbReference>
<dbReference type="GO" id="GO:0005886">
    <property type="term" value="C:plasma membrane"/>
    <property type="evidence" value="ECO:0007669"/>
    <property type="project" value="UniProtKB-SubCell"/>
</dbReference>
<dbReference type="Proteomes" id="UP000063781">
    <property type="component" value="Chromosome"/>
</dbReference>
<keyword evidence="4" id="KW-0677">Repeat</keyword>
<evidence type="ECO:0000256" key="2">
    <source>
        <dbReference type="ARBA" id="ARBA00022448"/>
    </source>
</evidence>
<name>A0A0X8GZH5_9FIRM</name>
<dbReference type="SUPFAM" id="SSF52540">
    <property type="entry name" value="P-loop containing nucleoside triphosphate hydrolases"/>
    <property type="match status" value="2"/>
</dbReference>
<evidence type="ECO:0000256" key="1">
    <source>
        <dbReference type="ARBA" id="ARBA00004202"/>
    </source>
</evidence>
<gene>
    <name evidence="10" type="ORF">AOC36_04600</name>
</gene>
<comment type="subcellular location">
    <subcellularLocation>
        <location evidence="1">Cell membrane</location>
        <topology evidence="1">Peripheral membrane protein</topology>
    </subcellularLocation>
</comment>
<keyword evidence="6 10" id="KW-0067">ATP-binding</keyword>
<dbReference type="CDD" id="cd03215">
    <property type="entry name" value="ABC_Carb_Monos_II"/>
    <property type="match status" value="1"/>
</dbReference>
<dbReference type="KEGG" id="erl:AOC36_04600"/>
<keyword evidence="5" id="KW-0547">Nucleotide-binding</keyword>
<dbReference type="PANTHER" id="PTHR43790:SF4">
    <property type="entry name" value="GUANOSINE IMPORT ATP-BINDING PROTEIN NUPO"/>
    <property type="match status" value="1"/>
</dbReference>
<dbReference type="InterPro" id="IPR050107">
    <property type="entry name" value="ABC_carbohydrate_import_ATPase"/>
</dbReference>
<dbReference type="RefSeq" id="WP_067631884.1">
    <property type="nucleotide sequence ID" value="NZ_CP013213.1"/>
</dbReference>
<keyword evidence="8" id="KW-0472">Membrane</keyword>
<dbReference type="STRING" id="1514105.AOC36_04600"/>
<keyword evidence="7" id="KW-1278">Translocase</keyword>
<feature type="domain" description="ABC transporter" evidence="9">
    <location>
        <begin position="6"/>
        <end position="242"/>
    </location>
</feature>
<evidence type="ECO:0000256" key="4">
    <source>
        <dbReference type="ARBA" id="ARBA00022737"/>
    </source>
</evidence>
<evidence type="ECO:0000256" key="5">
    <source>
        <dbReference type="ARBA" id="ARBA00022741"/>
    </source>
</evidence>
<dbReference type="Pfam" id="PF00005">
    <property type="entry name" value="ABC_tran"/>
    <property type="match status" value="2"/>
</dbReference>
<evidence type="ECO:0000313" key="10">
    <source>
        <dbReference type="EMBL" id="AMC93276.1"/>
    </source>
</evidence>
<dbReference type="InterPro" id="IPR003593">
    <property type="entry name" value="AAA+_ATPase"/>
</dbReference>
<evidence type="ECO:0000256" key="8">
    <source>
        <dbReference type="ARBA" id="ARBA00023136"/>
    </source>
</evidence>
<evidence type="ECO:0000256" key="3">
    <source>
        <dbReference type="ARBA" id="ARBA00022475"/>
    </source>
</evidence>
<keyword evidence="2" id="KW-0813">Transport</keyword>
<evidence type="ECO:0000259" key="9">
    <source>
        <dbReference type="PROSITE" id="PS50893"/>
    </source>
</evidence>
<evidence type="ECO:0000313" key="11">
    <source>
        <dbReference type="Proteomes" id="UP000063781"/>
    </source>
</evidence>
<dbReference type="GO" id="GO:0005524">
    <property type="term" value="F:ATP binding"/>
    <property type="evidence" value="ECO:0007669"/>
    <property type="project" value="UniProtKB-KW"/>
</dbReference>
<evidence type="ECO:0000256" key="7">
    <source>
        <dbReference type="ARBA" id="ARBA00022967"/>
    </source>
</evidence>
<sequence length="518" mass="57543">MSDEILKMEGITKVYPNGVVANQDVNFSAHRGEIHALMGENGAGKSTLMKILFGMESHEAGQIYLNNQPVNIDSPLKAIELGIGMVHQHFMLVDHLSVLENIVLGMEPRKGIRIDWDKARSIVEEASKKYNFNIKPDQLIVDLNVSQKQKVEILKVLIRGANVLIMDEPTAVLTPQETEELFAQLIELKKSGHTILFISHKLKEIKEICDRITIMRSGKEVGVYHVKDVTTSDISRLMIGRDVINAINKPEAKRGYTTLDVKNLKVVSIDQKIVVNDVSFCVKKGEILGIAAIEGNGQRELIDAITGLGGYDSGDIYIENKECANNNPTLDRRKRGLVHIPEDRFTFGVMADESIRDNLISNRYNLKEYNSGLSLNMKKINALTSDLIKEFEIKTDSPLSPVRMLSGGNIQKVVAAREMSVDMSILVADQPTRGIDVGTASFIHNSIVKLRDSGVAVLLSSADINEVLELSDSLIVMYNGEITGYFKNAQNVSEEELGLYMLGLKVMKKEEIEGEMYG</sequence>
<reference evidence="10 11" key="1">
    <citation type="submission" date="2015-10" db="EMBL/GenBank/DDBJ databases">
        <title>Erysipelothrix larvae sp. LV19 isolated from the larval gut of the rhinoceros beetle, Trypoxylus dichotomus.</title>
        <authorList>
            <person name="Lim S."/>
            <person name="Kim B.-C."/>
        </authorList>
    </citation>
    <scope>NUCLEOTIDE SEQUENCE [LARGE SCALE GENOMIC DNA]</scope>
    <source>
        <strain evidence="10 11">LV19</strain>
    </source>
</reference>
<dbReference type="SMART" id="SM00382">
    <property type="entry name" value="AAA"/>
    <property type="match status" value="1"/>
</dbReference>
<dbReference type="FunFam" id="3.40.50.300:FF:000127">
    <property type="entry name" value="Ribose import ATP-binding protein RbsA"/>
    <property type="match status" value="1"/>
</dbReference>
<organism evidence="10 11">
    <name type="scientific">Erysipelothrix larvae</name>
    <dbReference type="NCBI Taxonomy" id="1514105"/>
    <lineage>
        <taxon>Bacteria</taxon>
        <taxon>Bacillati</taxon>
        <taxon>Bacillota</taxon>
        <taxon>Erysipelotrichia</taxon>
        <taxon>Erysipelotrichales</taxon>
        <taxon>Erysipelotrichaceae</taxon>
        <taxon>Erysipelothrix</taxon>
    </lineage>
</organism>
<dbReference type="OrthoDB" id="9771863at2"/>
<protein>
    <submittedName>
        <fullName evidence="10">ABC transporter ATP-binding protein</fullName>
    </submittedName>
</protein>
<keyword evidence="3" id="KW-1003">Cell membrane</keyword>
<dbReference type="InterPro" id="IPR003439">
    <property type="entry name" value="ABC_transporter-like_ATP-bd"/>
</dbReference>
<dbReference type="InterPro" id="IPR027417">
    <property type="entry name" value="P-loop_NTPase"/>
</dbReference>
<dbReference type="Gene3D" id="3.40.50.300">
    <property type="entry name" value="P-loop containing nucleotide triphosphate hydrolases"/>
    <property type="match status" value="2"/>
</dbReference>
<dbReference type="PROSITE" id="PS50893">
    <property type="entry name" value="ABC_TRANSPORTER_2"/>
    <property type="match status" value="2"/>
</dbReference>
<dbReference type="AlphaFoldDB" id="A0A0X8GZH5"/>
<dbReference type="EMBL" id="CP013213">
    <property type="protein sequence ID" value="AMC93276.1"/>
    <property type="molecule type" value="Genomic_DNA"/>
</dbReference>
<keyword evidence="11" id="KW-1185">Reference proteome</keyword>
<feature type="domain" description="ABC transporter" evidence="9">
    <location>
        <begin position="259"/>
        <end position="504"/>
    </location>
</feature>
<proteinExistence type="predicted"/>
<dbReference type="PANTHER" id="PTHR43790">
    <property type="entry name" value="CARBOHYDRATE TRANSPORT ATP-BINDING PROTEIN MG119-RELATED"/>
    <property type="match status" value="1"/>
</dbReference>
<evidence type="ECO:0000256" key="6">
    <source>
        <dbReference type="ARBA" id="ARBA00022840"/>
    </source>
</evidence>